<comment type="catalytic activity">
    <reaction evidence="9 12">
        <text>O-acetyl-L-serine + hydrogen sulfide = L-cysteine + acetate</text>
        <dbReference type="Rhea" id="RHEA:14829"/>
        <dbReference type="ChEBI" id="CHEBI:29919"/>
        <dbReference type="ChEBI" id="CHEBI:30089"/>
        <dbReference type="ChEBI" id="CHEBI:35235"/>
        <dbReference type="ChEBI" id="CHEBI:58340"/>
        <dbReference type="EC" id="2.5.1.47"/>
    </reaction>
</comment>
<dbReference type="AlphaFoldDB" id="A0A6N7F4I7"/>
<feature type="modified residue" description="N6-(pyridoxal phosphate)lysine" evidence="11">
    <location>
        <position position="44"/>
    </location>
</feature>
<dbReference type="InterPro" id="IPR005856">
    <property type="entry name" value="Cys_synth"/>
</dbReference>
<evidence type="ECO:0000256" key="9">
    <source>
        <dbReference type="ARBA" id="ARBA00047931"/>
    </source>
</evidence>
<dbReference type="Proteomes" id="UP000471298">
    <property type="component" value="Unassembled WGS sequence"/>
</dbReference>
<dbReference type="InterPro" id="IPR005859">
    <property type="entry name" value="CysK"/>
</dbReference>
<comment type="cofactor">
    <cofactor evidence="1 10 12">
        <name>pyridoxal 5'-phosphate</name>
        <dbReference type="ChEBI" id="CHEBI:597326"/>
    </cofactor>
</comment>
<dbReference type="InterPro" id="IPR001926">
    <property type="entry name" value="TrpB-like_PALP"/>
</dbReference>
<dbReference type="InterPro" id="IPR001216">
    <property type="entry name" value="P-phosphate_BS"/>
</dbReference>
<dbReference type="FunFam" id="3.40.50.1100:FF:000006">
    <property type="entry name" value="Cysteine synthase"/>
    <property type="match status" value="1"/>
</dbReference>
<evidence type="ECO:0000259" key="13">
    <source>
        <dbReference type="Pfam" id="PF00291"/>
    </source>
</evidence>
<keyword evidence="8 12" id="KW-0198">Cysteine biosynthesis</keyword>
<keyword evidence="5 12" id="KW-0028">Amino-acid biosynthesis</keyword>
<dbReference type="NCBIfam" id="TIGR01139">
    <property type="entry name" value="cysK"/>
    <property type="match status" value="1"/>
</dbReference>
<dbReference type="InterPro" id="IPR036052">
    <property type="entry name" value="TrpB-like_PALP_sf"/>
</dbReference>
<evidence type="ECO:0000256" key="11">
    <source>
        <dbReference type="PIRSR" id="PIRSR605856-51"/>
    </source>
</evidence>
<evidence type="ECO:0000256" key="12">
    <source>
        <dbReference type="RuleBase" id="RU003985"/>
    </source>
</evidence>
<feature type="domain" description="Tryptophan synthase beta chain-like PALP" evidence="13">
    <location>
        <begin position="8"/>
        <end position="290"/>
    </location>
</feature>
<feature type="binding site" evidence="10">
    <location>
        <begin position="178"/>
        <end position="182"/>
    </location>
    <ligand>
        <name>pyridoxal 5'-phosphate</name>
        <dbReference type="ChEBI" id="CHEBI:597326"/>
    </ligand>
</feature>
<keyword evidence="7 10" id="KW-0663">Pyridoxal phosphate</keyword>
<dbReference type="UniPathway" id="UPA00136">
    <property type="reaction ID" value="UER00200"/>
</dbReference>
<evidence type="ECO:0000256" key="8">
    <source>
        <dbReference type="ARBA" id="ARBA00023192"/>
    </source>
</evidence>
<feature type="binding site" evidence="10">
    <location>
        <position position="266"/>
    </location>
    <ligand>
        <name>pyridoxal 5'-phosphate</name>
        <dbReference type="ChEBI" id="CHEBI:597326"/>
    </ligand>
</feature>
<keyword evidence="6 12" id="KW-0808">Transferase</keyword>
<evidence type="ECO:0000256" key="10">
    <source>
        <dbReference type="PIRSR" id="PIRSR605856-50"/>
    </source>
</evidence>
<dbReference type="Gene3D" id="3.40.50.1100">
    <property type="match status" value="2"/>
</dbReference>
<dbReference type="PANTHER" id="PTHR10314">
    <property type="entry name" value="CYSTATHIONINE BETA-SYNTHASE"/>
    <property type="match status" value="1"/>
</dbReference>
<dbReference type="GO" id="GO:0004124">
    <property type="term" value="F:cysteine synthase activity"/>
    <property type="evidence" value="ECO:0007669"/>
    <property type="project" value="UniProtKB-UniRule"/>
</dbReference>
<reference evidence="14 15" key="1">
    <citation type="submission" date="2019-10" db="EMBL/GenBank/DDBJ databases">
        <title>Cardiobacteriales fam. a chemoheterotrophic member of the order Cardiobacteriales, and proposal of Cardiobacteriales fam. nov.</title>
        <authorList>
            <person name="Wang C."/>
        </authorList>
    </citation>
    <scope>NUCLEOTIDE SEQUENCE [LARGE SCALE GENOMIC DNA]</scope>
    <source>
        <strain evidence="14 15">ML27</strain>
    </source>
</reference>
<dbReference type="PROSITE" id="PS00901">
    <property type="entry name" value="CYS_SYNTHASE"/>
    <property type="match status" value="1"/>
</dbReference>
<dbReference type="CDD" id="cd01561">
    <property type="entry name" value="CBS_like"/>
    <property type="match status" value="1"/>
</dbReference>
<dbReference type="SUPFAM" id="SSF53686">
    <property type="entry name" value="Tryptophan synthase beta subunit-like PLP-dependent enzymes"/>
    <property type="match status" value="1"/>
</dbReference>
<dbReference type="RefSeq" id="WP_152810798.1">
    <property type="nucleotide sequence ID" value="NZ_WHNW01000011.1"/>
</dbReference>
<dbReference type="Pfam" id="PF00291">
    <property type="entry name" value="PALP"/>
    <property type="match status" value="1"/>
</dbReference>
<dbReference type="EMBL" id="WHNW01000011">
    <property type="protein sequence ID" value="MPV86806.1"/>
    <property type="molecule type" value="Genomic_DNA"/>
</dbReference>
<evidence type="ECO:0000313" key="14">
    <source>
        <dbReference type="EMBL" id="MPV86806.1"/>
    </source>
</evidence>
<name>A0A6N7F4I7_9GAMM</name>
<dbReference type="FunCoup" id="A0A6N7F4I7">
    <property type="interactions" value="428"/>
</dbReference>
<comment type="pathway">
    <text evidence="2">Amino-acid biosynthesis; L-cysteine biosynthesis; L-cysteine from L-serine: step 2/2.</text>
</comment>
<dbReference type="GO" id="GO:0006535">
    <property type="term" value="P:cysteine biosynthetic process from serine"/>
    <property type="evidence" value="ECO:0007669"/>
    <property type="project" value="UniProtKB-UniRule"/>
</dbReference>
<evidence type="ECO:0000256" key="6">
    <source>
        <dbReference type="ARBA" id="ARBA00022679"/>
    </source>
</evidence>
<dbReference type="InterPro" id="IPR050214">
    <property type="entry name" value="Cys_Synth/Cystath_Beta-Synth"/>
</dbReference>
<protein>
    <recommendedName>
        <fullName evidence="4 12">Cysteine synthase</fullName>
        <ecNumber evidence="4 12">2.5.1.47</ecNumber>
    </recommendedName>
</protein>
<evidence type="ECO:0000256" key="3">
    <source>
        <dbReference type="ARBA" id="ARBA00007103"/>
    </source>
</evidence>
<organism evidence="14 15">
    <name type="scientific">Ostreibacterium oceani</name>
    <dbReference type="NCBI Taxonomy" id="2654998"/>
    <lineage>
        <taxon>Bacteria</taxon>
        <taxon>Pseudomonadati</taxon>
        <taxon>Pseudomonadota</taxon>
        <taxon>Gammaproteobacteria</taxon>
        <taxon>Cardiobacteriales</taxon>
        <taxon>Ostreibacteriaceae</taxon>
        <taxon>Ostreibacterium</taxon>
    </lineage>
</organism>
<dbReference type="InParanoid" id="A0A6N7F4I7"/>
<evidence type="ECO:0000256" key="5">
    <source>
        <dbReference type="ARBA" id="ARBA00022605"/>
    </source>
</evidence>
<evidence type="ECO:0000256" key="2">
    <source>
        <dbReference type="ARBA" id="ARBA00004962"/>
    </source>
</evidence>
<feature type="binding site" evidence="10">
    <location>
        <position position="74"/>
    </location>
    <ligand>
        <name>pyridoxal 5'-phosphate</name>
        <dbReference type="ChEBI" id="CHEBI:597326"/>
    </ligand>
</feature>
<evidence type="ECO:0000313" key="15">
    <source>
        <dbReference type="Proteomes" id="UP000471298"/>
    </source>
</evidence>
<evidence type="ECO:0000256" key="7">
    <source>
        <dbReference type="ARBA" id="ARBA00022898"/>
    </source>
</evidence>
<proteinExistence type="inferred from homology"/>
<comment type="similarity">
    <text evidence="3 12">Belongs to the cysteine synthase/cystathionine beta-synthase family.</text>
</comment>
<sequence length="307" mass="32649">MRKIIQNVTELVGNTPLFHAKTLSTADSDVLLKLEYFNPGFSVKDRIALSIIETAEANGELKPGMEIIEATSGNTGIGLACIAAAKGYPLTITMPESMSLERRKLLTAYGAKLVLTPKELGMKGAVAKASELAENSPNAFLARQFDNPANPDIHYRTTGPEIWEQTGGNIDIFISGVGTGGTITGAGKYLKEKNPNLKIIAVEPIESAVLSGEPPAPHKIQGIGAGFIPTVLDTSLYDEVFQVNVDDGVRVARELAKSAGVLVGISGGAMAYVAQQFAKNEPGKQIVTITPSNGERYLTTFLYDIAQ</sequence>
<accession>A0A6N7F4I7</accession>
<gene>
    <name evidence="14" type="primary">cysK</name>
    <name evidence="14" type="ORF">GCU85_08715</name>
</gene>
<dbReference type="EC" id="2.5.1.47" evidence="4 12"/>
<evidence type="ECO:0000256" key="4">
    <source>
        <dbReference type="ARBA" id="ARBA00012681"/>
    </source>
</evidence>
<keyword evidence="15" id="KW-1185">Reference proteome</keyword>
<dbReference type="NCBIfam" id="TIGR01136">
    <property type="entry name" value="cysKM"/>
    <property type="match status" value="1"/>
</dbReference>
<evidence type="ECO:0000256" key="1">
    <source>
        <dbReference type="ARBA" id="ARBA00001933"/>
    </source>
</evidence>
<comment type="caution">
    <text evidence="14">The sequence shown here is derived from an EMBL/GenBank/DDBJ whole genome shotgun (WGS) entry which is preliminary data.</text>
</comment>